<dbReference type="PANTHER" id="PTHR38342:SF1">
    <property type="entry name" value="SLR5037 PROTEIN"/>
    <property type="match status" value="1"/>
</dbReference>
<accession>A0A2A8CUA6</accession>
<organism evidence="2 3">
    <name type="scientific">Longibacter salinarum</name>
    <dbReference type="NCBI Taxonomy" id="1850348"/>
    <lineage>
        <taxon>Bacteria</taxon>
        <taxon>Pseudomonadati</taxon>
        <taxon>Rhodothermota</taxon>
        <taxon>Rhodothermia</taxon>
        <taxon>Rhodothermales</taxon>
        <taxon>Salisaetaceae</taxon>
        <taxon>Longibacter</taxon>
    </lineage>
</organism>
<feature type="domain" description="DUF302" evidence="1">
    <location>
        <begin position="39"/>
        <end position="101"/>
    </location>
</feature>
<evidence type="ECO:0000313" key="3">
    <source>
        <dbReference type="Proteomes" id="UP000220102"/>
    </source>
</evidence>
<dbReference type="InterPro" id="IPR016796">
    <property type="entry name" value="UCP021774"/>
</dbReference>
<dbReference type="SUPFAM" id="SSF103247">
    <property type="entry name" value="TT1751-like"/>
    <property type="match status" value="1"/>
</dbReference>
<dbReference type="OrthoDB" id="9791067at2"/>
<dbReference type="PIRSF" id="PIRSF021774">
    <property type="entry name" value="UCP021774"/>
    <property type="match status" value="1"/>
</dbReference>
<evidence type="ECO:0000313" key="2">
    <source>
        <dbReference type="EMBL" id="PEN11458.1"/>
    </source>
</evidence>
<name>A0A2A8CUA6_9BACT</name>
<dbReference type="EMBL" id="PDEQ01000009">
    <property type="protein sequence ID" value="PEN11458.1"/>
    <property type="molecule type" value="Genomic_DNA"/>
</dbReference>
<evidence type="ECO:0000259" key="1">
    <source>
        <dbReference type="Pfam" id="PF03625"/>
    </source>
</evidence>
<protein>
    <recommendedName>
        <fullName evidence="1">DUF302 domain-containing protein</fullName>
    </recommendedName>
</protein>
<dbReference type="CDD" id="cd14797">
    <property type="entry name" value="DUF302"/>
    <property type="match status" value="1"/>
</dbReference>
<dbReference type="Gene3D" id="3.30.310.70">
    <property type="entry name" value="TT1751-like domain"/>
    <property type="match status" value="1"/>
</dbReference>
<dbReference type="AlphaFoldDB" id="A0A2A8CUA6"/>
<keyword evidence="3" id="KW-1185">Reference proteome</keyword>
<dbReference type="InterPro" id="IPR035923">
    <property type="entry name" value="TT1751-like_sf"/>
</dbReference>
<sequence length="131" mass="14590">MTTQTAYYYTREIDLPIDEAEERVREALSEEGFGVLTEIDIKATLKKKLDADFHPYKILGACNPPAAYEALQAEDKIGTMLPCNVILQEKDGHTEVAAVDPVASMQAVDNPDLEPIATKIRDKLRSVLDRL</sequence>
<comment type="caution">
    <text evidence="2">The sequence shown here is derived from an EMBL/GenBank/DDBJ whole genome shotgun (WGS) entry which is preliminary data.</text>
</comment>
<dbReference type="Proteomes" id="UP000220102">
    <property type="component" value="Unassembled WGS sequence"/>
</dbReference>
<reference evidence="2 3" key="1">
    <citation type="submission" date="2017-10" db="EMBL/GenBank/DDBJ databases">
        <title>Draft genome of Longibacter Salinarum.</title>
        <authorList>
            <person name="Goh K.M."/>
            <person name="Shamsir M.S."/>
            <person name="Lim S.W."/>
        </authorList>
    </citation>
    <scope>NUCLEOTIDE SEQUENCE [LARGE SCALE GENOMIC DNA]</scope>
    <source>
        <strain evidence="2 3">KCTC 52045</strain>
    </source>
</reference>
<dbReference type="PANTHER" id="PTHR38342">
    <property type="entry name" value="SLR5037 PROTEIN"/>
    <property type="match status" value="1"/>
</dbReference>
<gene>
    <name evidence="2" type="ORF">CRI94_15605</name>
</gene>
<dbReference type="RefSeq" id="WP_098078061.1">
    <property type="nucleotide sequence ID" value="NZ_PDEQ01000009.1"/>
</dbReference>
<proteinExistence type="predicted"/>
<dbReference type="InterPro" id="IPR005180">
    <property type="entry name" value="DUF302"/>
</dbReference>
<dbReference type="Pfam" id="PF03625">
    <property type="entry name" value="DUF302"/>
    <property type="match status" value="1"/>
</dbReference>